<dbReference type="GO" id="GO:0003677">
    <property type="term" value="F:DNA binding"/>
    <property type="evidence" value="ECO:0007669"/>
    <property type="project" value="UniProtKB-KW"/>
</dbReference>
<keyword evidence="9" id="KW-1185">Reference proteome</keyword>
<comment type="function">
    <text evidence="6">Component of the sequence-specific heterotrimeric transcription factor (NF-Y) which specifically recognizes a 5'-CCAAT-3' box motif found in the promoters of its target genes.</text>
</comment>
<gene>
    <name evidence="8" type="ORF">PSHT_12521</name>
</gene>
<feature type="compositionally biased region" description="Basic residues" evidence="7">
    <location>
        <begin position="142"/>
        <end position="155"/>
    </location>
</feature>
<evidence type="ECO:0000256" key="3">
    <source>
        <dbReference type="ARBA" id="ARBA00023125"/>
    </source>
</evidence>
<dbReference type="Proteomes" id="UP000238274">
    <property type="component" value="Unassembled WGS sequence"/>
</dbReference>
<evidence type="ECO:0000256" key="4">
    <source>
        <dbReference type="ARBA" id="ARBA00023163"/>
    </source>
</evidence>
<proteinExistence type="inferred from homology"/>
<dbReference type="Gene3D" id="6.10.250.2430">
    <property type="match status" value="1"/>
</dbReference>
<keyword evidence="4 6" id="KW-0804">Transcription</keyword>
<dbReference type="PROSITE" id="PS51152">
    <property type="entry name" value="NFYA_HAP2_2"/>
    <property type="match status" value="1"/>
</dbReference>
<feature type="region of interest" description="Disordered" evidence="7">
    <location>
        <begin position="1"/>
        <end position="74"/>
    </location>
</feature>
<dbReference type="EMBL" id="PKSM01000231">
    <property type="protein sequence ID" value="POW01483.1"/>
    <property type="molecule type" value="Genomic_DNA"/>
</dbReference>
<reference evidence="9" key="2">
    <citation type="journal article" date="2018" name="BMC Genomics">
        <title>Genomic insights into host adaptation between the wheat stripe rust pathogen (Puccinia striiformis f. sp. tritici) and the barley stripe rust pathogen (Puccinia striiformis f. sp. hordei).</title>
        <authorList>
            <person name="Xia C."/>
            <person name="Wang M."/>
            <person name="Yin C."/>
            <person name="Cornejo O.E."/>
            <person name="Hulbert S.H."/>
            <person name="Chen X."/>
        </authorList>
    </citation>
    <scope>NUCLEOTIDE SEQUENCE [LARGE SCALE GENOMIC DNA]</scope>
    <source>
        <strain evidence="9">93TX-2</strain>
    </source>
</reference>
<accession>A0A2S4UW45</accession>
<keyword evidence="5 6" id="KW-0539">Nucleus</keyword>
<comment type="subunit">
    <text evidence="6">Heterotrimer.</text>
</comment>
<sequence length="177" mass="20659">MFDEIVKLESDDEEHQQRQQFSNDYPDSPSRLYATEDQQDYDVKEEVKEEEEEEEEAEHQSTARFQGPTGIEDQGVANTSEFAMRDKPGVAGLPVRGLNSTERPVFVNPKQYDRIMKRRLARARLEEMGRLSRERQPYLHESRHKHAVRRPRGPRGRFLTKEELADRADQSTAEPTT</sequence>
<evidence type="ECO:0000256" key="1">
    <source>
        <dbReference type="ARBA" id="ARBA00004123"/>
    </source>
</evidence>
<dbReference type="PRINTS" id="PR00616">
    <property type="entry name" value="CCAATSUBUNTB"/>
</dbReference>
<feature type="compositionally biased region" description="Acidic residues" evidence="7">
    <location>
        <begin position="48"/>
        <end position="57"/>
    </location>
</feature>
<evidence type="ECO:0000256" key="7">
    <source>
        <dbReference type="SAM" id="MobiDB-lite"/>
    </source>
</evidence>
<feature type="compositionally biased region" description="Basic and acidic residues" evidence="7">
    <location>
        <begin position="159"/>
        <end position="169"/>
    </location>
</feature>
<dbReference type="VEuPathDB" id="FungiDB:PSTT_10639"/>
<dbReference type="Pfam" id="PF02045">
    <property type="entry name" value="CBFB_NFYA"/>
    <property type="match status" value="1"/>
</dbReference>
<reference evidence="9" key="3">
    <citation type="journal article" date="2018" name="Mol. Plant Microbe Interact.">
        <title>Genome sequence resources for the wheat stripe rust pathogen (Puccinia striiformis f. sp. tritici) and the barley stripe rust pathogen (Puccinia striiformis f. sp. hordei).</title>
        <authorList>
            <person name="Xia C."/>
            <person name="Wang M."/>
            <person name="Yin C."/>
            <person name="Cornejo O.E."/>
            <person name="Hulbert S.H."/>
            <person name="Chen X."/>
        </authorList>
    </citation>
    <scope>NUCLEOTIDE SEQUENCE [LARGE SCALE GENOMIC DNA]</scope>
    <source>
        <strain evidence="9">93TX-2</strain>
    </source>
</reference>
<dbReference type="GO" id="GO:0003700">
    <property type="term" value="F:DNA-binding transcription factor activity"/>
    <property type="evidence" value="ECO:0007669"/>
    <property type="project" value="UniProtKB-UniRule"/>
</dbReference>
<evidence type="ECO:0000256" key="2">
    <source>
        <dbReference type="ARBA" id="ARBA00023015"/>
    </source>
</evidence>
<protein>
    <recommendedName>
        <fullName evidence="6">Transcriptional activator HAP2</fullName>
    </recommendedName>
</protein>
<reference evidence="8 9" key="1">
    <citation type="submission" date="2017-12" db="EMBL/GenBank/DDBJ databases">
        <title>Gene loss provides genomic basis for host adaptation in cereal stripe rust fungi.</title>
        <authorList>
            <person name="Xia C."/>
        </authorList>
    </citation>
    <scope>NUCLEOTIDE SEQUENCE [LARGE SCALE GENOMIC DNA]</scope>
    <source>
        <strain evidence="8 9">93TX-2</strain>
    </source>
</reference>
<evidence type="ECO:0000256" key="5">
    <source>
        <dbReference type="ARBA" id="ARBA00023242"/>
    </source>
</evidence>
<evidence type="ECO:0000313" key="9">
    <source>
        <dbReference type="Proteomes" id="UP000238274"/>
    </source>
</evidence>
<dbReference type="AlphaFoldDB" id="A0A2S4UW45"/>
<dbReference type="SMART" id="SM00521">
    <property type="entry name" value="CBF"/>
    <property type="match status" value="1"/>
</dbReference>
<keyword evidence="2 6" id="KW-0805">Transcription regulation</keyword>
<dbReference type="VEuPathDB" id="FungiDB:PSHT_12521"/>
<evidence type="ECO:0000256" key="6">
    <source>
        <dbReference type="RuleBase" id="RU367155"/>
    </source>
</evidence>
<dbReference type="GO" id="GO:0005634">
    <property type="term" value="C:nucleus"/>
    <property type="evidence" value="ECO:0007669"/>
    <property type="project" value="UniProtKB-SubCell"/>
</dbReference>
<name>A0A2S4UW45_9BASI</name>
<comment type="similarity">
    <text evidence="6">Belongs to the NFYA/HAP2 subunit family.</text>
</comment>
<organism evidence="8 9">
    <name type="scientific">Puccinia striiformis</name>
    <dbReference type="NCBI Taxonomy" id="27350"/>
    <lineage>
        <taxon>Eukaryota</taxon>
        <taxon>Fungi</taxon>
        <taxon>Dikarya</taxon>
        <taxon>Basidiomycota</taxon>
        <taxon>Pucciniomycotina</taxon>
        <taxon>Pucciniomycetes</taxon>
        <taxon>Pucciniales</taxon>
        <taxon>Pucciniaceae</taxon>
        <taxon>Puccinia</taxon>
    </lineage>
</organism>
<feature type="region of interest" description="Disordered" evidence="7">
    <location>
        <begin position="135"/>
        <end position="177"/>
    </location>
</feature>
<keyword evidence="3 6" id="KW-0238">DNA-binding</keyword>
<dbReference type="PANTHER" id="PTHR12632">
    <property type="entry name" value="TRANSCRIPTION FACTOR NF-Y ALPHA-RELATED"/>
    <property type="match status" value="1"/>
</dbReference>
<comment type="subcellular location">
    <subcellularLocation>
        <location evidence="1 6">Nucleus</location>
    </subcellularLocation>
</comment>
<dbReference type="OrthoDB" id="1097733at2759"/>
<evidence type="ECO:0000313" key="8">
    <source>
        <dbReference type="EMBL" id="POW01483.1"/>
    </source>
</evidence>
<comment type="caution">
    <text evidence="8">The sequence shown here is derived from an EMBL/GenBank/DDBJ whole genome shotgun (WGS) entry which is preliminary data.</text>
</comment>
<dbReference type="InterPro" id="IPR001289">
    <property type="entry name" value="NFYA"/>
</dbReference>